<sequence length="433" mass="46459">MNLTSNKPLESLNVFRFSGVQMRTFHITWFTFFVCFFGWFGLAPLMPAIRADLGLTKPEVGNTIIAAVSATILARLVIGKLCDSWGPRKTYTALLVLGSLPVMFVGLAHDYTTFLLFRLAIGVIGASFVITQFHTSIMFAPKIKGTANAVAGGWGNLGGGITQLAMPLIMAAIVGFGYTKPEAWRLAMIFPGVMMLIMAFVYYRFTKDTPSGNFDEIERSVVTGEKVSFWAACADIRVWALALAYACCFGMEITFDGVAALYFFDNFKMAETQAGFWAMLFGGMNIFARALGGIVADKVGNKYGMRGKGVLLAGMLVLEGAGIVLFAQAGSLPLAILSMITFALFLKMSNGSTYAIVPFVNPKAVGVISGVVGAGGNLGGMLMAFLFKSQSISYGQAFMYIGCIVAAVGALLFLVNFSKEVVVEPAEVELQTA</sequence>
<keyword evidence="10" id="KW-1185">Reference proteome</keyword>
<dbReference type="OrthoDB" id="9773404at2"/>
<organism evidence="9 10">
    <name type="scientific">Spirosoma pollinicola</name>
    <dbReference type="NCBI Taxonomy" id="2057025"/>
    <lineage>
        <taxon>Bacteria</taxon>
        <taxon>Pseudomonadati</taxon>
        <taxon>Bacteroidota</taxon>
        <taxon>Cytophagia</taxon>
        <taxon>Cytophagales</taxon>
        <taxon>Cytophagaceae</taxon>
        <taxon>Spirosoma</taxon>
    </lineage>
</organism>
<reference evidence="9 10" key="1">
    <citation type="submission" date="2017-11" db="EMBL/GenBank/DDBJ databases">
        <title>Taxonomic description and genome sequences of Spirosoma HA7 sp. nov., isolated from pollen microhabitat of Corylus avellana.</title>
        <authorList>
            <person name="Ambika Manirajan B."/>
            <person name="Suarez C."/>
            <person name="Ratering S."/>
            <person name="Geissler-Plaum R."/>
            <person name="Cardinale M."/>
            <person name="Sylvia S."/>
        </authorList>
    </citation>
    <scope>NUCLEOTIDE SEQUENCE [LARGE SCALE GENOMIC DNA]</scope>
    <source>
        <strain evidence="9 10">HA7</strain>
    </source>
</reference>
<feature type="transmembrane region" description="Helical" evidence="7">
    <location>
        <begin position="20"/>
        <end position="40"/>
    </location>
</feature>
<dbReference type="InterPro" id="IPR020846">
    <property type="entry name" value="MFS_dom"/>
</dbReference>
<feature type="transmembrane region" description="Helical" evidence="7">
    <location>
        <begin position="276"/>
        <end position="296"/>
    </location>
</feature>
<dbReference type="Proteomes" id="UP000232883">
    <property type="component" value="Chromosome"/>
</dbReference>
<dbReference type="InterPro" id="IPR044772">
    <property type="entry name" value="NO3_transporter"/>
</dbReference>
<dbReference type="GO" id="GO:0015112">
    <property type="term" value="F:nitrate transmembrane transporter activity"/>
    <property type="evidence" value="ECO:0007669"/>
    <property type="project" value="InterPro"/>
</dbReference>
<dbReference type="Pfam" id="PF07690">
    <property type="entry name" value="MFS_1"/>
    <property type="match status" value="1"/>
</dbReference>
<evidence type="ECO:0000256" key="4">
    <source>
        <dbReference type="ARBA" id="ARBA00022989"/>
    </source>
</evidence>
<feature type="transmembrane region" description="Helical" evidence="7">
    <location>
        <begin position="115"/>
        <end position="133"/>
    </location>
</feature>
<accession>A0A2K8YXG6</accession>
<feature type="domain" description="Major facilitator superfamily (MFS) profile" evidence="8">
    <location>
        <begin position="24"/>
        <end position="420"/>
    </location>
</feature>
<evidence type="ECO:0000256" key="7">
    <source>
        <dbReference type="SAM" id="Phobius"/>
    </source>
</evidence>
<comment type="subcellular location">
    <subcellularLocation>
        <location evidence="1">Membrane</location>
        <topology evidence="1">Multi-pass membrane protein</topology>
    </subcellularLocation>
</comment>
<evidence type="ECO:0000256" key="5">
    <source>
        <dbReference type="ARBA" id="ARBA00023063"/>
    </source>
</evidence>
<dbReference type="Gene3D" id="1.20.1250.20">
    <property type="entry name" value="MFS general substrate transporter like domains"/>
    <property type="match status" value="2"/>
</dbReference>
<keyword evidence="3 7" id="KW-0812">Transmembrane</keyword>
<dbReference type="PANTHER" id="PTHR23515">
    <property type="entry name" value="HIGH-AFFINITY NITRATE TRANSPORTER 2.3"/>
    <property type="match status" value="1"/>
</dbReference>
<proteinExistence type="inferred from homology"/>
<evidence type="ECO:0000256" key="6">
    <source>
        <dbReference type="ARBA" id="ARBA00023136"/>
    </source>
</evidence>
<dbReference type="InterPro" id="IPR036259">
    <property type="entry name" value="MFS_trans_sf"/>
</dbReference>
<gene>
    <name evidence="9" type="ORF">CWM47_11040</name>
</gene>
<name>A0A2K8YXG6_9BACT</name>
<feature type="transmembrane region" description="Helical" evidence="7">
    <location>
        <begin position="154"/>
        <end position="178"/>
    </location>
</feature>
<feature type="transmembrane region" description="Helical" evidence="7">
    <location>
        <begin position="238"/>
        <end position="264"/>
    </location>
</feature>
<keyword evidence="4 7" id="KW-1133">Transmembrane helix</keyword>
<feature type="transmembrane region" description="Helical" evidence="7">
    <location>
        <begin position="316"/>
        <end position="345"/>
    </location>
</feature>
<feature type="transmembrane region" description="Helical" evidence="7">
    <location>
        <begin position="365"/>
        <end position="386"/>
    </location>
</feature>
<evidence type="ECO:0000259" key="8">
    <source>
        <dbReference type="PROSITE" id="PS50850"/>
    </source>
</evidence>
<evidence type="ECO:0000313" key="10">
    <source>
        <dbReference type="Proteomes" id="UP000232883"/>
    </source>
</evidence>
<dbReference type="GO" id="GO:0016020">
    <property type="term" value="C:membrane"/>
    <property type="evidence" value="ECO:0007669"/>
    <property type="project" value="UniProtKB-SubCell"/>
</dbReference>
<dbReference type="InterPro" id="IPR011701">
    <property type="entry name" value="MFS"/>
</dbReference>
<feature type="transmembrane region" description="Helical" evidence="7">
    <location>
        <begin position="90"/>
        <end position="109"/>
    </location>
</feature>
<dbReference type="GO" id="GO:0042128">
    <property type="term" value="P:nitrate assimilation"/>
    <property type="evidence" value="ECO:0007669"/>
    <property type="project" value="UniProtKB-KW"/>
</dbReference>
<feature type="transmembrane region" description="Helical" evidence="7">
    <location>
        <begin position="60"/>
        <end position="78"/>
    </location>
</feature>
<dbReference type="EMBL" id="CP025096">
    <property type="protein sequence ID" value="AUD02313.1"/>
    <property type="molecule type" value="Genomic_DNA"/>
</dbReference>
<evidence type="ECO:0000256" key="3">
    <source>
        <dbReference type="ARBA" id="ARBA00022692"/>
    </source>
</evidence>
<evidence type="ECO:0000313" key="9">
    <source>
        <dbReference type="EMBL" id="AUD02313.1"/>
    </source>
</evidence>
<dbReference type="CDD" id="cd17341">
    <property type="entry name" value="MFS_NRT2_like"/>
    <property type="match status" value="1"/>
</dbReference>
<dbReference type="SUPFAM" id="SSF103473">
    <property type="entry name" value="MFS general substrate transporter"/>
    <property type="match status" value="1"/>
</dbReference>
<dbReference type="PROSITE" id="PS50850">
    <property type="entry name" value="MFS"/>
    <property type="match status" value="1"/>
</dbReference>
<feature type="transmembrane region" description="Helical" evidence="7">
    <location>
        <begin position="398"/>
        <end position="417"/>
    </location>
</feature>
<comment type="similarity">
    <text evidence="2">Belongs to the major facilitator superfamily. Nitrate/nitrite porter (TC 2.A.1.8) family.</text>
</comment>
<keyword evidence="6 7" id="KW-0472">Membrane</keyword>
<dbReference type="AlphaFoldDB" id="A0A2K8YXG6"/>
<evidence type="ECO:0000256" key="2">
    <source>
        <dbReference type="ARBA" id="ARBA00008432"/>
    </source>
</evidence>
<feature type="transmembrane region" description="Helical" evidence="7">
    <location>
        <begin position="184"/>
        <end position="203"/>
    </location>
</feature>
<dbReference type="KEGG" id="spir:CWM47_11040"/>
<protein>
    <submittedName>
        <fullName evidence="9">MFS transporter</fullName>
    </submittedName>
</protein>
<dbReference type="RefSeq" id="WP_100988031.1">
    <property type="nucleotide sequence ID" value="NZ_CP025096.1"/>
</dbReference>
<keyword evidence="5" id="KW-0534">Nitrate assimilation</keyword>
<evidence type="ECO:0000256" key="1">
    <source>
        <dbReference type="ARBA" id="ARBA00004141"/>
    </source>
</evidence>